<dbReference type="EMBL" id="KZ857477">
    <property type="protein sequence ID" value="RDX42784.1"/>
    <property type="molecule type" value="Genomic_DNA"/>
</dbReference>
<evidence type="ECO:0000313" key="2">
    <source>
        <dbReference type="EMBL" id="RDX42784.1"/>
    </source>
</evidence>
<dbReference type="InterPro" id="IPR045339">
    <property type="entry name" value="DUF6534"/>
</dbReference>
<keyword evidence="3" id="KW-1185">Reference proteome</keyword>
<accession>A0A371CR72</accession>
<name>A0A371CR72_9APHY</name>
<dbReference type="Proteomes" id="UP000256964">
    <property type="component" value="Unassembled WGS sequence"/>
</dbReference>
<protein>
    <recommendedName>
        <fullName evidence="1">DUF6534 domain-containing protein</fullName>
    </recommendedName>
</protein>
<evidence type="ECO:0000259" key="1">
    <source>
        <dbReference type="Pfam" id="PF20152"/>
    </source>
</evidence>
<sequence length="147" mass="16787">MDYLASLWIWAPVAAVVFPKDLIFTGVYVVASKLYTNSLLAVLNSRRSILEYGMACWDTASLGLQITSPRLDHSIRFAPFSEPHSSTFNSKVRRRSCLLSTAENLASGSVGYRGSGQRQHLRQDNHRDRCQDVFQRYWQRKWGPYLG</sequence>
<feature type="non-terminal residue" evidence="2">
    <location>
        <position position="1"/>
    </location>
</feature>
<gene>
    <name evidence="2" type="ORF">OH76DRAFT_1560747</name>
</gene>
<dbReference type="AlphaFoldDB" id="A0A371CR72"/>
<evidence type="ECO:0000313" key="3">
    <source>
        <dbReference type="Proteomes" id="UP000256964"/>
    </source>
</evidence>
<feature type="domain" description="DUF6534" evidence="1">
    <location>
        <begin position="15"/>
        <end position="48"/>
    </location>
</feature>
<dbReference type="Pfam" id="PF20152">
    <property type="entry name" value="DUF6534"/>
    <property type="match status" value="1"/>
</dbReference>
<organism evidence="2 3">
    <name type="scientific">Lentinus brumalis</name>
    <dbReference type="NCBI Taxonomy" id="2498619"/>
    <lineage>
        <taxon>Eukaryota</taxon>
        <taxon>Fungi</taxon>
        <taxon>Dikarya</taxon>
        <taxon>Basidiomycota</taxon>
        <taxon>Agaricomycotina</taxon>
        <taxon>Agaricomycetes</taxon>
        <taxon>Polyporales</taxon>
        <taxon>Polyporaceae</taxon>
        <taxon>Lentinus</taxon>
    </lineage>
</organism>
<reference evidence="2 3" key="1">
    <citation type="journal article" date="2018" name="Biotechnol. Biofuels">
        <title>Integrative visual omics of the white-rot fungus Polyporus brumalis exposes the biotechnological potential of its oxidative enzymes for delignifying raw plant biomass.</title>
        <authorList>
            <person name="Miyauchi S."/>
            <person name="Rancon A."/>
            <person name="Drula E."/>
            <person name="Hage H."/>
            <person name="Chaduli D."/>
            <person name="Favel A."/>
            <person name="Grisel S."/>
            <person name="Henrissat B."/>
            <person name="Herpoel-Gimbert I."/>
            <person name="Ruiz-Duenas F.J."/>
            <person name="Chevret D."/>
            <person name="Hainaut M."/>
            <person name="Lin J."/>
            <person name="Wang M."/>
            <person name="Pangilinan J."/>
            <person name="Lipzen A."/>
            <person name="Lesage-Meessen L."/>
            <person name="Navarro D."/>
            <person name="Riley R."/>
            <person name="Grigoriev I.V."/>
            <person name="Zhou S."/>
            <person name="Raouche S."/>
            <person name="Rosso M.N."/>
        </authorList>
    </citation>
    <scope>NUCLEOTIDE SEQUENCE [LARGE SCALE GENOMIC DNA]</scope>
    <source>
        <strain evidence="2 3">BRFM 1820</strain>
    </source>
</reference>
<proteinExistence type="predicted"/>
<dbReference type="OrthoDB" id="3270417at2759"/>